<name>A0ACD5UVL8_AVESA</name>
<proteinExistence type="predicted"/>
<sequence>MQRRGGPVPTYVACYSSSTSTSPLPGASSRESTATFPPNLLKPRPVAPIAASAEVARAGRGDLRRRPSHAPLARPPRERGPKRLALVSGRFCAEMEEVVLQAGDADDWVYKGEGAANLILSYTGSSTSMLGKVLRAKKILNDKAQPAPNCVVFSSSEQLLWGEIPELTESVKQDCLPQAYAQVMSQHLGADHVDGGVRARVSKEFLEIIGKNVLNSRPAWRVNASAIDTSADSALLISDHSLFSGKPSGSSCIAVEIKAKCGFLPSSEYISKENSIKKQVTRYKMHQHLKFHEGQISKISDYDPLDLFSGSKERICTAIKSFFSTPQNNFRIFVNGSLGFGGMGGGADTVHPNETEKCLEDLSKDSGLQLSDFTELLSEAISKSGVLDKLLATQKLDEHDIEGAIHLYYDILSQPCLICKNITDAELLHKYSVLHSLSLDKRCKIVRDFLIAATAKDCSLMMCFRPRECETPDSEYDSVFLKSVNRTYDYKAHFVDLDVKPLDKMPHYFKLDQKIVDFYTKNGEAGLVPCDSPKGGGTSYDTKVQPQH</sequence>
<dbReference type="EnsemblPlants" id="AVESA.00010b.r2.2CG0323180.1">
    <property type="protein sequence ID" value="AVESA.00010b.r2.2CG0323180.1.CDS"/>
    <property type="gene ID" value="AVESA.00010b.r2.2CG0323180"/>
</dbReference>
<dbReference type="Proteomes" id="UP001732700">
    <property type="component" value="Chromosome 2C"/>
</dbReference>
<reference evidence="1" key="2">
    <citation type="submission" date="2025-09" db="UniProtKB">
        <authorList>
            <consortium name="EnsemblPlants"/>
        </authorList>
    </citation>
    <scope>IDENTIFICATION</scope>
</reference>
<accession>A0ACD5UVL8</accession>
<evidence type="ECO:0000313" key="1">
    <source>
        <dbReference type="EnsemblPlants" id="AVESA.00010b.r2.2CG0323180.1.CDS"/>
    </source>
</evidence>
<reference evidence="1" key="1">
    <citation type="submission" date="2021-05" db="EMBL/GenBank/DDBJ databases">
        <authorList>
            <person name="Scholz U."/>
            <person name="Mascher M."/>
            <person name="Fiebig A."/>
        </authorList>
    </citation>
    <scope>NUCLEOTIDE SEQUENCE [LARGE SCALE GENOMIC DNA]</scope>
</reference>
<protein>
    <submittedName>
        <fullName evidence="1">Uncharacterized protein</fullName>
    </submittedName>
</protein>
<evidence type="ECO:0000313" key="2">
    <source>
        <dbReference type="Proteomes" id="UP001732700"/>
    </source>
</evidence>
<organism evidence="1 2">
    <name type="scientific">Avena sativa</name>
    <name type="common">Oat</name>
    <dbReference type="NCBI Taxonomy" id="4498"/>
    <lineage>
        <taxon>Eukaryota</taxon>
        <taxon>Viridiplantae</taxon>
        <taxon>Streptophyta</taxon>
        <taxon>Embryophyta</taxon>
        <taxon>Tracheophyta</taxon>
        <taxon>Spermatophyta</taxon>
        <taxon>Magnoliopsida</taxon>
        <taxon>Liliopsida</taxon>
        <taxon>Poales</taxon>
        <taxon>Poaceae</taxon>
        <taxon>BOP clade</taxon>
        <taxon>Pooideae</taxon>
        <taxon>Poodae</taxon>
        <taxon>Poeae</taxon>
        <taxon>Poeae Chloroplast Group 1 (Aveneae type)</taxon>
        <taxon>Aveninae</taxon>
        <taxon>Avena</taxon>
    </lineage>
</organism>
<keyword evidence="2" id="KW-1185">Reference proteome</keyword>